<dbReference type="EMBL" id="CAKMRJ010003334">
    <property type="protein sequence ID" value="CAH1433723.1"/>
    <property type="molecule type" value="Genomic_DNA"/>
</dbReference>
<comment type="caution">
    <text evidence="1">The sequence shown here is derived from an EMBL/GenBank/DDBJ whole genome shotgun (WGS) entry which is preliminary data.</text>
</comment>
<evidence type="ECO:0000313" key="1">
    <source>
        <dbReference type="EMBL" id="CAH1433723.1"/>
    </source>
</evidence>
<organism evidence="1 2">
    <name type="scientific">Lactuca virosa</name>
    <dbReference type="NCBI Taxonomy" id="75947"/>
    <lineage>
        <taxon>Eukaryota</taxon>
        <taxon>Viridiplantae</taxon>
        <taxon>Streptophyta</taxon>
        <taxon>Embryophyta</taxon>
        <taxon>Tracheophyta</taxon>
        <taxon>Spermatophyta</taxon>
        <taxon>Magnoliopsida</taxon>
        <taxon>eudicotyledons</taxon>
        <taxon>Gunneridae</taxon>
        <taxon>Pentapetalae</taxon>
        <taxon>asterids</taxon>
        <taxon>campanulids</taxon>
        <taxon>Asterales</taxon>
        <taxon>Asteraceae</taxon>
        <taxon>Cichorioideae</taxon>
        <taxon>Cichorieae</taxon>
        <taxon>Lactucinae</taxon>
        <taxon>Lactuca</taxon>
    </lineage>
</organism>
<keyword evidence="2" id="KW-1185">Reference proteome</keyword>
<proteinExistence type="predicted"/>
<accession>A0AAU9NDF3</accession>
<name>A0AAU9NDF3_9ASTR</name>
<dbReference type="Proteomes" id="UP001157418">
    <property type="component" value="Unassembled WGS sequence"/>
</dbReference>
<reference evidence="1 2" key="1">
    <citation type="submission" date="2022-01" db="EMBL/GenBank/DDBJ databases">
        <authorList>
            <person name="Xiong W."/>
            <person name="Schranz E."/>
        </authorList>
    </citation>
    <scope>NUCLEOTIDE SEQUENCE [LARGE SCALE GENOMIC DNA]</scope>
</reference>
<evidence type="ECO:0000313" key="2">
    <source>
        <dbReference type="Proteomes" id="UP001157418"/>
    </source>
</evidence>
<dbReference type="AlphaFoldDB" id="A0AAU9NDF3"/>
<sequence>MEEKEREKEGLLEHPRVTRLPKTPDGELVSTPLMMLCADLNPTHRTFNDFYKTLFRFLIDADATRGFGFCCCRLINSEIYEQGVISIGC</sequence>
<protein>
    <submittedName>
        <fullName evidence="1">Uncharacterized protein</fullName>
    </submittedName>
</protein>
<gene>
    <name evidence="1" type="ORF">LVIROSA_LOCUS20298</name>
</gene>